<dbReference type="RefSeq" id="WP_078650196.1">
    <property type="nucleotide sequence ID" value="NZ_CP134822.1"/>
</dbReference>
<dbReference type="AlphaFoldDB" id="A0A3R7HEW2"/>
<comment type="caution">
    <text evidence="2">The sequence shown here is derived from an EMBL/GenBank/DDBJ whole genome shotgun (WGS) entry which is preliminary data.</text>
</comment>
<dbReference type="OrthoDB" id="4864198at2"/>
<dbReference type="Pfam" id="PF13399">
    <property type="entry name" value="LytR_C"/>
    <property type="match status" value="1"/>
</dbReference>
<evidence type="ECO:0000259" key="1">
    <source>
        <dbReference type="Pfam" id="PF13399"/>
    </source>
</evidence>
<reference evidence="2 3" key="1">
    <citation type="journal article" date="2014" name="Genome Announc.">
        <title>Draft Genome Sequence of Streptomyces fradiae ATCC 19609, a Strain Highly Sensitive to Antibiotics.</title>
        <authorList>
            <person name="Bekker O.B."/>
            <person name="Klimina K.M."/>
            <person name="Vatlin A.A."/>
            <person name="Zakharevich N.V."/>
            <person name="Kasianov A.S."/>
            <person name="Danilenko V.N."/>
        </authorList>
    </citation>
    <scope>NUCLEOTIDE SEQUENCE [LARGE SCALE GENOMIC DNA]</scope>
    <source>
        <strain evidence="2 3">ATCC 19609</strain>
    </source>
</reference>
<dbReference type="Proteomes" id="UP000028058">
    <property type="component" value="Unassembled WGS sequence"/>
</dbReference>
<dbReference type="EMBL" id="JNAD02000007">
    <property type="protein sequence ID" value="RKM94793.1"/>
    <property type="molecule type" value="Genomic_DNA"/>
</dbReference>
<protein>
    <submittedName>
        <fullName evidence="2">LytR family transcriptional regulator</fullName>
    </submittedName>
</protein>
<gene>
    <name evidence="2" type="ORF">SFRA_016075</name>
</gene>
<dbReference type="InterPro" id="IPR027381">
    <property type="entry name" value="LytR/CpsA/Psr_C"/>
</dbReference>
<evidence type="ECO:0000313" key="3">
    <source>
        <dbReference type="Proteomes" id="UP000028058"/>
    </source>
</evidence>
<name>A0A3R7HEW2_9ACTN</name>
<organism evidence="2 3">
    <name type="scientific">Streptomyces xinghaiensis</name>
    <dbReference type="NCBI Taxonomy" id="1038928"/>
    <lineage>
        <taxon>Bacteria</taxon>
        <taxon>Bacillati</taxon>
        <taxon>Actinomycetota</taxon>
        <taxon>Actinomycetes</taxon>
        <taxon>Kitasatosporales</taxon>
        <taxon>Streptomycetaceae</taxon>
        <taxon>Streptomyces</taxon>
    </lineage>
</organism>
<dbReference type="Gene3D" id="3.30.70.2390">
    <property type="match status" value="1"/>
</dbReference>
<accession>A0A3R7HEW2</accession>
<sequence>MSMLTPPGMGGKYRITGNRYPRMRRPRHRRVVLAAIGATAAVALIGWGTLQVVDIFTGGGGKARAAAGNKNCAVSRQASASPAPKPRVLPKPGEITVNVYNATTRAGLAKKTAKALEKRGFTIGEVDNAPAAYDKKVEDTALLLGAPAAEKGAFEVLGAHVTDSRSKQDKSRKKAAEVDFIIGKAFTGLAPEKQAVETVTALVSPSPSPSATPKC</sequence>
<feature type="domain" description="LytR/CpsA/Psr regulator C-terminal" evidence="1">
    <location>
        <begin position="94"/>
        <end position="186"/>
    </location>
</feature>
<evidence type="ECO:0000313" key="2">
    <source>
        <dbReference type="EMBL" id="RKM94793.1"/>
    </source>
</evidence>
<proteinExistence type="predicted"/>
<keyword evidence="3" id="KW-1185">Reference proteome</keyword>